<dbReference type="PANTHER" id="PTHR43283:SF7">
    <property type="entry name" value="BETA-LACTAMASE-RELATED DOMAIN-CONTAINING PROTEIN"/>
    <property type="match status" value="1"/>
</dbReference>
<keyword evidence="2" id="KW-0378">Hydrolase</keyword>
<reference evidence="2 3" key="1">
    <citation type="submission" date="2024-05" db="EMBL/GenBank/DDBJ databases">
        <authorList>
            <person name="Liu Q."/>
            <person name="Xin Y.-H."/>
        </authorList>
    </citation>
    <scope>NUCLEOTIDE SEQUENCE [LARGE SCALE GENOMIC DNA]</scope>
    <source>
        <strain evidence="2 3">CGMCC 1.10181</strain>
    </source>
</reference>
<name>A0ABU9Y174_9SPHN</name>
<proteinExistence type="predicted"/>
<dbReference type="Gene3D" id="3.40.710.10">
    <property type="entry name" value="DD-peptidase/beta-lactamase superfamily"/>
    <property type="match status" value="1"/>
</dbReference>
<evidence type="ECO:0000313" key="2">
    <source>
        <dbReference type="EMBL" id="MEN2789522.1"/>
    </source>
</evidence>
<keyword evidence="3" id="KW-1185">Reference proteome</keyword>
<dbReference type="Proteomes" id="UP001419910">
    <property type="component" value="Unassembled WGS sequence"/>
</dbReference>
<dbReference type="EMBL" id="JBDIME010000004">
    <property type="protein sequence ID" value="MEN2789522.1"/>
    <property type="molecule type" value="Genomic_DNA"/>
</dbReference>
<organism evidence="2 3">
    <name type="scientific">Sphingomonas oligophenolica</name>
    <dbReference type="NCBI Taxonomy" id="301154"/>
    <lineage>
        <taxon>Bacteria</taxon>
        <taxon>Pseudomonadati</taxon>
        <taxon>Pseudomonadota</taxon>
        <taxon>Alphaproteobacteria</taxon>
        <taxon>Sphingomonadales</taxon>
        <taxon>Sphingomonadaceae</taxon>
        <taxon>Sphingomonas</taxon>
    </lineage>
</organism>
<dbReference type="RefSeq" id="WP_343887178.1">
    <property type="nucleotide sequence ID" value="NZ_BAAAEH010000002.1"/>
</dbReference>
<dbReference type="PANTHER" id="PTHR43283">
    <property type="entry name" value="BETA-LACTAMASE-RELATED"/>
    <property type="match status" value="1"/>
</dbReference>
<protein>
    <submittedName>
        <fullName evidence="2">Serine hydrolase domain-containing protein</fullName>
        <ecNumber evidence="2">3.1.1.103</ecNumber>
    </submittedName>
</protein>
<dbReference type="InterPro" id="IPR050789">
    <property type="entry name" value="Diverse_Enzym_Activities"/>
</dbReference>
<sequence>MVFERFCLAAMAVLLPAAASEARTDPKLQAVLVERDHDEHPDLKGVVILRAGKIVAERYYNGETARSLHDIRSAGKSITSLLLGIAIDRGAIKSVTDPVAAYWPEAKHSAIGSVPLDDVLTMRSGLAAYDEDPASPGNEDKMDAAPDPLSFVLAVPAADPPGSVYRYNSVTAYTAGVVIAKATHQKMASFARSALFAPLGITRWQWASDSAGYTKGQGNLSITARGLAAIGELVRNDGRHHGRQLVSAAWLHRALAPKVNISATDPYADGYGYFWYAKVQPVGDRQIPVSFASGNGGNKIYVVPSRRLVIAITSSAYGHGYGQRRSESILKAVLAADGSAR</sequence>
<gene>
    <name evidence="2" type="ORF">ABC974_07795</name>
</gene>
<dbReference type="InterPro" id="IPR012338">
    <property type="entry name" value="Beta-lactam/transpept-like"/>
</dbReference>
<accession>A0ABU9Y174</accession>
<dbReference type="SUPFAM" id="SSF56601">
    <property type="entry name" value="beta-lactamase/transpeptidase-like"/>
    <property type="match status" value="1"/>
</dbReference>
<dbReference type="Pfam" id="PF00144">
    <property type="entry name" value="Beta-lactamase"/>
    <property type="match status" value="1"/>
</dbReference>
<feature type="domain" description="Beta-lactamase-related" evidence="1">
    <location>
        <begin position="46"/>
        <end position="332"/>
    </location>
</feature>
<comment type="caution">
    <text evidence="2">The sequence shown here is derived from an EMBL/GenBank/DDBJ whole genome shotgun (WGS) entry which is preliminary data.</text>
</comment>
<evidence type="ECO:0000313" key="3">
    <source>
        <dbReference type="Proteomes" id="UP001419910"/>
    </source>
</evidence>
<dbReference type="GO" id="GO:0016787">
    <property type="term" value="F:hydrolase activity"/>
    <property type="evidence" value="ECO:0007669"/>
    <property type="project" value="UniProtKB-KW"/>
</dbReference>
<dbReference type="InterPro" id="IPR001466">
    <property type="entry name" value="Beta-lactam-related"/>
</dbReference>
<evidence type="ECO:0000259" key="1">
    <source>
        <dbReference type="Pfam" id="PF00144"/>
    </source>
</evidence>
<dbReference type="EC" id="3.1.1.103" evidence="2"/>